<dbReference type="AlphaFoldDB" id="G0EF59"/>
<dbReference type="KEGG" id="pfm:Pyrfu_1088"/>
<protein>
    <submittedName>
        <fullName evidence="1">Uncharacterized protein</fullName>
    </submittedName>
</protein>
<accession>G0EF59</accession>
<dbReference type="InParanoid" id="G0EF59"/>
<proteinExistence type="predicted"/>
<dbReference type="EMBL" id="CP002838">
    <property type="protein sequence ID" value="AEM38956.1"/>
    <property type="molecule type" value="Genomic_DNA"/>
</dbReference>
<evidence type="ECO:0000313" key="1">
    <source>
        <dbReference type="EMBL" id="AEM38956.1"/>
    </source>
</evidence>
<dbReference type="GeneID" id="11139565"/>
<dbReference type="RefSeq" id="WP_014026633.1">
    <property type="nucleotide sequence ID" value="NC_015931.1"/>
</dbReference>
<evidence type="ECO:0000313" key="2">
    <source>
        <dbReference type="Proteomes" id="UP000001037"/>
    </source>
</evidence>
<organism evidence="1 2">
    <name type="scientific">Pyrolobus fumarii (strain DSM 11204 / 1A)</name>
    <dbReference type="NCBI Taxonomy" id="694429"/>
    <lineage>
        <taxon>Archaea</taxon>
        <taxon>Thermoproteota</taxon>
        <taxon>Thermoprotei</taxon>
        <taxon>Desulfurococcales</taxon>
        <taxon>Pyrodictiaceae</taxon>
        <taxon>Pyrolobus</taxon>
    </lineage>
</organism>
<dbReference type="Proteomes" id="UP000001037">
    <property type="component" value="Chromosome"/>
</dbReference>
<gene>
    <name evidence="1" type="ordered locus">Pyrfu_1088</name>
</gene>
<keyword evidence="2" id="KW-1185">Reference proteome</keyword>
<sequence length="155" mass="16763">MIDPKGLLIVSTAIALVSVVIGMAFASSSIEVVKACIVERGAHHSILLELNVGGLHSLRGVWVNGERIEMTSPIVITSGRVVLLIESMSSVRVFPSIDAAMRYIMSPDYSLFPGRPLPDAIVYHVRLVFDSGLVIDYVIKKGDQVGDRVVVCRSS</sequence>
<name>G0EF59_PYRF1</name>
<dbReference type="HOGENOM" id="CLU_1691604_0_0_2"/>
<reference evidence="1 2" key="1">
    <citation type="journal article" date="2011" name="Stand. Genomic Sci.">
        <title>Complete genome sequence of the hyperthermophilic chemolithoautotroph Pyrolobus fumarii type strain (1A).</title>
        <authorList>
            <person name="Anderson I."/>
            <person name="Goker M."/>
            <person name="Nolan M."/>
            <person name="Lucas S."/>
            <person name="Hammon N."/>
            <person name="Deshpande S."/>
            <person name="Cheng J.F."/>
            <person name="Tapia R."/>
            <person name="Han C."/>
            <person name="Goodwin L."/>
            <person name="Pitluck S."/>
            <person name="Huntemann M."/>
            <person name="Liolios K."/>
            <person name="Ivanova N."/>
            <person name="Pagani I."/>
            <person name="Mavromatis K."/>
            <person name="Ovchinikova G."/>
            <person name="Pati A."/>
            <person name="Chen A."/>
            <person name="Palaniappan K."/>
            <person name="Land M."/>
            <person name="Hauser L."/>
            <person name="Brambilla E.M."/>
            <person name="Huber H."/>
            <person name="Yasawong M."/>
            <person name="Rohde M."/>
            <person name="Spring S."/>
            <person name="Abt B."/>
            <person name="Sikorski J."/>
            <person name="Wirth R."/>
            <person name="Detter J.C."/>
            <person name="Woyke T."/>
            <person name="Bristow J."/>
            <person name="Eisen J.A."/>
            <person name="Markowitz V."/>
            <person name="Hugenholtz P."/>
            <person name="Kyrpides N.C."/>
            <person name="Klenk H.P."/>
            <person name="Lapidus A."/>
        </authorList>
    </citation>
    <scope>NUCLEOTIDE SEQUENCE [LARGE SCALE GENOMIC DNA]</scope>
    <source>
        <strain evidence="2">DSM 11204 / 1A</strain>
    </source>
</reference>
<dbReference type="STRING" id="694429.Pyrfu_1088"/>